<sequence>MTKNLYFPSHGVRCAATHVPAWSDALTGPAGRPCVVMAHGFGGTRDSGLLPYAEAFAAAGIDALVFDYRGFGDSDGHPRQDIAVRRQREDYHAALAAARHLPGVDADRIALWGYSYAGGHVIAVAAQNPQVAAIVSLNPAADGRATLAHIARQRRGAAQLARLTAHGLLDTALSRLGRDPHYLPAVGEPGTTALVTSPGAARAFARVAGPTWRNEVAARTALEVGFNRPTTFAGRLACPMLMQVGTHDDVAPPAAARRAAKKAGYLAQLCEYPIGHVEAFDGGAWQQRVRDDQLVFLARVLDPSRAADAHLRATSEASRRGPLVVKLPW</sequence>
<organism evidence="4 5">
    <name type="scientific">Mycolicibacterium mageritense</name>
    <name type="common">Mycobacterium mageritense</name>
    <dbReference type="NCBI Taxonomy" id="53462"/>
    <lineage>
        <taxon>Bacteria</taxon>
        <taxon>Bacillati</taxon>
        <taxon>Actinomycetota</taxon>
        <taxon>Actinomycetes</taxon>
        <taxon>Mycobacteriales</taxon>
        <taxon>Mycobacteriaceae</taxon>
        <taxon>Mycolicibacterium</taxon>
    </lineage>
</organism>
<dbReference type="SUPFAM" id="SSF53474">
    <property type="entry name" value="alpha/beta-Hydrolases"/>
    <property type="match status" value="1"/>
</dbReference>
<reference evidence="4 5" key="1">
    <citation type="journal article" date="2019" name="Emerg. Microbes Infect.">
        <title>Comprehensive subspecies identification of 175 nontuberculous mycobacteria species based on 7547 genomic profiles.</title>
        <authorList>
            <person name="Matsumoto Y."/>
            <person name="Kinjo T."/>
            <person name="Motooka D."/>
            <person name="Nabeya D."/>
            <person name="Jung N."/>
            <person name="Uechi K."/>
            <person name="Horii T."/>
            <person name="Iida T."/>
            <person name="Fujita J."/>
            <person name="Nakamura S."/>
        </authorList>
    </citation>
    <scope>NUCLEOTIDE SEQUENCE [LARGE SCALE GENOMIC DNA]</scope>
    <source>
        <strain evidence="4 5">JCM 12375</strain>
    </source>
</reference>
<dbReference type="PANTHER" id="PTHR22946">
    <property type="entry name" value="DIENELACTONE HYDROLASE DOMAIN-CONTAINING PROTEIN-RELATED"/>
    <property type="match status" value="1"/>
</dbReference>
<keyword evidence="2 4" id="KW-0378">Hydrolase</keyword>
<evidence type="ECO:0000259" key="3">
    <source>
        <dbReference type="Pfam" id="PF12146"/>
    </source>
</evidence>
<evidence type="ECO:0000313" key="5">
    <source>
        <dbReference type="Proteomes" id="UP000465622"/>
    </source>
</evidence>
<proteinExistence type="inferred from homology"/>
<dbReference type="InterPro" id="IPR029058">
    <property type="entry name" value="AB_hydrolase_fold"/>
</dbReference>
<dbReference type="Pfam" id="PF12146">
    <property type="entry name" value="Hydrolase_4"/>
    <property type="match status" value="1"/>
</dbReference>
<dbReference type="GO" id="GO:0016787">
    <property type="term" value="F:hydrolase activity"/>
    <property type="evidence" value="ECO:0007669"/>
    <property type="project" value="UniProtKB-KW"/>
</dbReference>
<accession>A0ABN5Y427</accession>
<evidence type="ECO:0000256" key="2">
    <source>
        <dbReference type="ARBA" id="ARBA00022801"/>
    </source>
</evidence>
<gene>
    <name evidence="4" type="ORF">MMAGJ_21940</name>
</gene>
<dbReference type="Proteomes" id="UP000465622">
    <property type="component" value="Chromosome"/>
</dbReference>
<feature type="domain" description="Serine aminopeptidase S33" evidence="3">
    <location>
        <begin position="32"/>
        <end position="270"/>
    </location>
</feature>
<keyword evidence="5" id="KW-1185">Reference proteome</keyword>
<dbReference type="InterPro" id="IPR022742">
    <property type="entry name" value="Hydrolase_4"/>
</dbReference>
<dbReference type="Gene3D" id="3.40.50.1820">
    <property type="entry name" value="alpha/beta hydrolase"/>
    <property type="match status" value="1"/>
</dbReference>
<dbReference type="EMBL" id="AP022567">
    <property type="protein sequence ID" value="BBX32912.1"/>
    <property type="molecule type" value="Genomic_DNA"/>
</dbReference>
<name>A0ABN5Y427_MYCME</name>
<dbReference type="RefSeq" id="WP_036432245.1">
    <property type="nucleotide sequence ID" value="NZ_AP022567.1"/>
</dbReference>
<protein>
    <submittedName>
        <fullName evidence="4">Alpha/beta hydrolase</fullName>
    </submittedName>
</protein>
<evidence type="ECO:0000256" key="1">
    <source>
        <dbReference type="ARBA" id="ARBA00008645"/>
    </source>
</evidence>
<comment type="similarity">
    <text evidence="1">Belongs to the AB hydrolase superfamily.</text>
</comment>
<evidence type="ECO:0000313" key="4">
    <source>
        <dbReference type="EMBL" id="BBX32912.1"/>
    </source>
</evidence>
<dbReference type="PANTHER" id="PTHR22946:SF9">
    <property type="entry name" value="POLYKETIDE TRANSFERASE AF380"/>
    <property type="match status" value="1"/>
</dbReference>
<dbReference type="InterPro" id="IPR050261">
    <property type="entry name" value="FrsA_esterase"/>
</dbReference>